<reference evidence="2" key="1">
    <citation type="journal article" date="2021" name="Sci. Rep.">
        <title>Diploid genomic architecture of Nitzschia inconspicua, an elite biomass production diatom.</title>
        <authorList>
            <person name="Oliver A."/>
            <person name="Podell S."/>
            <person name="Pinowska A."/>
            <person name="Traller J.C."/>
            <person name="Smith S.R."/>
            <person name="McClure R."/>
            <person name="Beliaev A."/>
            <person name="Bohutskyi P."/>
            <person name="Hill E.A."/>
            <person name="Rabines A."/>
            <person name="Zheng H."/>
            <person name="Allen L.Z."/>
            <person name="Kuo A."/>
            <person name="Grigoriev I.V."/>
            <person name="Allen A.E."/>
            <person name="Hazlebeck D."/>
            <person name="Allen E.E."/>
        </authorList>
    </citation>
    <scope>NUCLEOTIDE SEQUENCE</scope>
    <source>
        <strain evidence="2">Hildebrandi</strain>
    </source>
</reference>
<protein>
    <submittedName>
        <fullName evidence="2">Uncharacterized protein</fullName>
    </submittedName>
</protein>
<dbReference type="OrthoDB" id="42858at2759"/>
<evidence type="ECO:0000313" key="3">
    <source>
        <dbReference type="Proteomes" id="UP000693970"/>
    </source>
</evidence>
<dbReference type="AlphaFoldDB" id="A0A9K3LCI5"/>
<dbReference type="EMBL" id="JAGRRH010000014">
    <property type="protein sequence ID" value="KAG7359235.1"/>
    <property type="molecule type" value="Genomic_DNA"/>
</dbReference>
<feature type="signal peptide" evidence="1">
    <location>
        <begin position="1"/>
        <end position="16"/>
    </location>
</feature>
<gene>
    <name evidence="2" type="ORF">IV203_015824</name>
</gene>
<evidence type="ECO:0000313" key="2">
    <source>
        <dbReference type="EMBL" id="KAG7359235.1"/>
    </source>
</evidence>
<sequence length="232" mass="26105">MRLSCSFLHLLSVVKAFQTSSQQPQWSSLSTNPNRYQRKHNIGILKSTSFPVPSNLESGLVTNRDIEYELLIGRPFQLEEKEDSANCITEIVLQSDHTIYVGQSDGPLFQKAVGSWSYDQEAFPSDVAFAMKLYRTYKAGYKGSDMGEFSFVVSRIFVGYLTQVGHAIAIEGSIYNDDDEEDATILGARDGRMARVGFFSMIDTTPSKEDQENGEINNNQRPNFMMRTSTSF</sequence>
<organism evidence="2 3">
    <name type="scientific">Nitzschia inconspicua</name>
    <dbReference type="NCBI Taxonomy" id="303405"/>
    <lineage>
        <taxon>Eukaryota</taxon>
        <taxon>Sar</taxon>
        <taxon>Stramenopiles</taxon>
        <taxon>Ochrophyta</taxon>
        <taxon>Bacillariophyta</taxon>
        <taxon>Bacillariophyceae</taxon>
        <taxon>Bacillariophycidae</taxon>
        <taxon>Bacillariales</taxon>
        <taxon>Bacillariaceae</taxon>
        <taxon>Nitzschia</taxon>
    </lineage>
</organism>
<name>A0A9K3LCI5_9STRA</name>
<proteinExistence type="predicted"/>
<keyword evidence="1" id="KW-0732">Signal</keyword>
<dbReference type="Proteomes" id="UP000693970">
    <property type="component" value="Unassembled WGS sequence"/>
</dbReference>
<comment type="caution">
    <text evidence="2">The sequence shown here is derived from an EMBL/GenBank/DDBJ whole genome shotgun (WGS) entry which is preliminary data.</text>
</comment>
<reference evidence="2" key="2">
    <citation type="submission" date="2021-04" db="EMBL/GenBank/DDBJ databases">
        <authorList>
            <person name="Podell S."/>
        </authorList>
    </citation>
    <scope>NUCLEOTIDE SEQUENCE</scope>
    <source>
        <strain evidence="2">Hildebrandi</strain>
    </source>
</reference>
<accession>A0A9K3LCI5</accession>
<evidence type="ECO:0000256" key="1">
    <source>
        <dbReference type="SAM" id="SignalP"/>
    </source>
</evidence>
<keyword evidence="3" id="KW-1185">Reference proteome</keyword>
<feature type="chain" id="PRO_5039913413" evidence="1">
    <location>
        <begin position="17"/>
        <end position="232"/>
    </location>
</feature>